<evidence type="ECO:0000256" key="8">
    <source>
        <dbReference type="ARBA" id="ARBA00045636"/>
    </source>
</evidence>
<evidence type="ECO:0000256" key="7">
    <source>
        <dbReference type="ARBA" id="ARBA00023136"/>
    </source>
</evidence>
<dbReference type="AlphaFoldDB" id="A0A0H0XM63"/>
<dbReference type="EMBL" id="LBHU01000003">
    <property type="protein sequence ID" value="KLI63111.1"/>
    <property type="molecule type" value="Genomic_DNA"/>
</dbReference>
<evidence type="ECO:0000256" key="5">
    <source>
        <dbReference type="ARBA" id="ARBA00022692"/>
    </source>
</evidence>
<comment type="function">
    <text evidence="8">Major component of the acid-resistance (AR) system allowing enteric pathogens to survive the acidic environment in the stomach. Exchanges extracellular arginine for its intracellular decarboxylation product agmatine (Agm) thereby expelling intracellular protons. Probably undergoes several conformational states in order to translocate the substrate across the membrane; keeps the substrate accessible to only 1 side of the membrane at a time by opening and closing 3 membrane-internal gates.</text>
</comment>
<gene>
    <name evidence="10" type="ORF">AAV99_10410</name>
</gene>
<dbReference type="Gene3D" id="1.20.1740.10">
    <property type="entry name" value="Amino acid/polyamine transporter I"/>
    <property type="match status" value="1"/>
</dbReference>
<dbReference type="InterPro" id="IPR050367">
    <property type="entry name" value="APC_superfamily"/>
</dbReference>
<proteinExistence type="inferred from homology"/>
<feature type="transmembrane region" description="Helical" evidence="9">
    <location>
        <begin position="257"/>
        <end position="286"/>
    </location>
</feature>
<dbReference type="Pfam" id="PF13520">
    <property type="entry name" value="AA_permease_2"/>
    <property type="match status" value="1"/>
</dbReference>
<keyword evidence="5 9" id="KW-0812">Transmembrane</keyword>
<feature type="transmembrane region" description="Helical" evidence="9">
    <location>
        <begin position="181"/>
        <end position="202"/>
    </location>
</feature>
<dbReference type="Proteomes" id="UP000053455">
    <property type="component" value="Unassembled WGS sequence"/>
</dbReference>
<comment type="subcellular location">
    <subcellularLocation>
        <location evidence="1">Cell membrane</location>
        <topology evidence="1">Multi-pass membrane protein</topology>
    </subcellularLocation>
</comment>
<reference evidence="10 11" key="1">
    <citation type="submission" date="2015-04" db="EMBL/GenBank/DDBJ databases">
        <title>The draft genome sequence of Erythrobacter marinus HWDM-33.</title>
        <authorList>
            <person name="Zhuang L."/>
            <person name="Liu Y."/>
            <person name="Shao Z."/>
        </authorList>
    </citation>
    <scope>NUCLEOTIDE SEQUENCE [LARGE SCALE GENOMIC DNA]</scope>
    <source>
        <strain evidence="10 11">HWDM-33</strain>
    </source>
</reference>
<evidence type="ECO:0000256" key="9">
    <source>
        <dbReference type="SAM" id="Phobius"/>
    </source>
</evidence>
<feature type="transmembrane region" description="Helical" evidence="9">
    <location>
        <begin position="144"/>
        <end position="161"/>
    </location>
</feature>
<evidence type="ECO:0000256" key="2">
    <source>
        <dbReference type="ARBA" id="ARBA00008220"/>
    </source>
</evidence>
<evidence type="ECO:0000256" key="4">
    <source>
        <dbReference type="ARBA" id="ARBA00022475"/>
    </source>
</evidence>
<protein>
    <recommendedName>
        <fullName evidence="3">Arginine/agmatine antiporter</fullName>
    </recommendedName>
</protein>
<dbReference type="GO" id="GO:0005886">
    <property type="term" value="C:plasma membrane"/>
    <property type="evidence" value="ECO:0007669"/>
    <property type="project" value="UniProtKB-SubCell"/>
</dbReference>
<feature type="transmembrane region" description="Helical" evidence="9">
    <location>
        <begin position="214"/>
        <end position="237"/>
    </location>
</feature>
<keyword evidence="6 9" id="KW-1133">Transmembrane helix</keyword>
<dbReference type="PANTHER" id="PTHR42770">
    <property type="entry name" value="AMINO ACID TRANSPORTER-RELATED"/>
    <property type="match status" value="1"/>
</dbReference>
<feature type="transmembrane region" description="Helical" evidence="9">
    <location>
        <begin position="112"/>
        <end position="132"/>
    </location>
</feature>
<feature type="transmembrane region" description="Helical" evidence="9">
    <location>
        <begin position="7"/>
        <end position="28"/>
    </location>
</feature>
<feature type="transmembrane region" description="Helical" evidence="9">
    <location>
        <begin position="34"/>
        <end position="55"/>
    </location>
</feature>
<keyword evidence="4" id="KW-1003">Cell membrane</keyword>
<feature type="transmembrane region" description="Helical" evidence="9">
    <location>
        <begin position="367"/>
        <end position="385"/>
    </location>
</feature>
<dbReference type="PANTHER" id="PTHR42770:SF18">
    <property type="entry name" value="ARGININE_AGMATINE ANTIPORTER"/>
    <property type="match status" value="1"/>
</dbReference>
<name>A0A0H0XM63_9SPHN</name>
<feature type="transmembrane region" description="Helical" evidence="9">
    <location>
        <begin position="307"/>
        <end position="328"/>
    </location>
</feature>
<evidence type="ECO:0000256" key="1">
    <source>
        <dbReference type="ARBA" id="ARBA00004651"/>
    </source>
</evidence>
<comment type="caution">
    <text evidence="10">The sequence shown here is derived from an EMBL/GenBank/DDBJ whole genome shotgun (WGS) entry which is preliminary data.</text>
</comment>
<accession>A0A0H0XM63</accession>
<dbReference type="STRING" id="874156.GCA_001021555_02357"/>
<dbReference type="InterPro" id="IPR002293">
    <property type="entry name" value="AA/rel_permease1"/>
</dbReference>
<dbReference type="GO" id="GO:0022857">
    <property type="term" value="F:transmembrane transporter activity"/>
    <property type="evidence" value="ECO:0007669"/>
    <property type="project" value="InterPro"/>
</dbReference>
<evidence type="ECO:0000313" key="11">
    <source>
        <dbReference type="Proteomes" id="UP000053455"/>
    </source>
</evidence>
<feature type="transmembrane region" description="Helical" evidence="9">
    <location>
        <begin position="391"/>
        <end position="409"/>
    </location>
</feature>
<feature type="transmembrane region" description="Helical" evidence="9">
    <location>
        <begin position="334"/>
        <end position="355"/>
    </location>
</feature>
<dbReference type="PIRSF" id="PIRSF006060">
    <property type="entry name" value="AA_transporter"/>
    <property type="match status" value="1"/>
</dbReference>
<dbReference type="PATRIC" id="fig|874156.12.peg.2137"/>
<feature type="transmembrane region" description="Helical" evidence="9">
    <location>
        <begin position="76"/>
        <end position="106"/>
    </location>
</feature>
<organism evidence="10 11">
    <name type="scientific">Aurantiacibacter marinus</name>
    <dbReference type="NCBI Taxonomy" id="874156"/>
    <lineage>
        <taxon>Bacteria</taxon>
        <taxon>Pseudomonadati</taxon>
        <taxon>Pseudomonadota</taxon>
        <taxon>Alphaproteobacteria</taxon>
        <taxon>Sphingomonadales</taxon>
        <taxon>Erythrobacteraceae</taxon>
        <taxon>Aurantiacibacter</taxon>
    </lineage>
</organism>
<evidence type="ECO:0000313" key="10">
    <source>
        <dbReference type="EMBL" id="KLI63111.1"/>
    </source>
</evidence>
<evidence type="ECO:0000256" key="3">
    <source>
        <dbReference type="ARBA" id="ARBA00021069"/>
    </source>
</evidence>
<keyword evidence="7 9" id="KW-0472">Membrane</keyword>
<keyword evidence="11" id="KW-1185">Reference proteome</keyword>
<sequence>MGPLMSISLVVGTMIGAGIFFLPSSLAPLGWNSVIGWLVSGTGALCLAATFRFLMDGTGEGIQHNIERVVGELPGFIALWAYWAAGFASVAALSLAGGSIIADLVFDDPEPYVSIVVALCLLWGVVLVNLAGTRSAGRFQVISVAIKLVPLVLVAGIFGWAMTGAEQLQPMASTPVNLDNISGAVALTLFALLGFEAASVPVNKIRNPGRNIPLALIGGTLLVVTLYLTASTGMVMVVPWEEIAASNSPFSDMLSAFFGPVTGTVMALCILISVTGCANGLILVGADCSYSMALRRELPKALAHTNARGVPDIGVLLTGVVSTLLILANLSRGLTGMFTFMVLLTSGGVLVFYLMAALATMKENQKAARWPVLVLGLLFIAYATYGSGAETIFWIGVLLVIGLIVRWFCRRAATGEDSVISAAG</sequence>
<comment type="similarity">
    <text evidence="2">Belongs to the amino acid-polyamine-organocation (APC) superfamily. Basic amino acid/polyamine antiporter (APA) (TC 2.A.3.2) family.</text>
</comment>
<evidence type="ECO:0000256" key="6">
    <source>
        <dbReference type="ARBA" id="ARBA00022989"/>
    </source>
</evidence>